<dbReference type="SUPFAM" id="SSF57756">
    <property type="entry name" value="Retrovirus zinc finger-like domains"/>
    <property type="match status" value="1"/>
</dbReference>
<name>A0AAD8QVU7_LOLMU</name>
<feature type="region of interest" description="Disordered" evidence="1">
    <location>
        <begin position="22"/>
        <end position="53"/>
    </location>
</feature>
<gene>
    <name evidence="2" type="ORF">QYE76_033641</name>
</gene>
<evidence type="ECO:0000313" key="3">
    <source>
        <dbReference type="Proteomes" id="UP001231189"/>
    </source>
</evidence>
<dbReference type="Proteomes" id="UP001231189">
    <property type="component" value="Unassembled WGS sequence"/>
</dbReference>
<comment type="caution">
    <text evidence="2">The sequence shown here is derived from an EMBL/GenBank/DDBJ whole genome shotgun (WGS) entry which is preliminary data.</text>
</comment>
<dbReference type="AlphaFoldDB" id="A0AAD8QVU7"/>
<proteinExistence type="predicted"/>
<dbReference type="InterPro" id="IPR036875">
    <property type="entry name" value="Znf_CCHC_sf"/>
</dbReference>
<feature type="compositionally biased region" description="Basic and acidic residues" evidence="1">
    <location>
        <begin position="105"/>
        <end position="127"/>
    </location>
</feature>
<dbReference type="GO" id="GO:0003676">
    <property type="term" value="F:nucleic acid binding"/>
    <property type="evidence" value="ECO:0007669"/>
    <property type="project" value="InterPro"/>
</dbReference>
<keyword evidence="3" id="KW-1185">Reference proteome</keyword>
<sequence>MLKAAEIEIKKEHQVLMVNKTTSFKKQGKSKGKFKKGGKKAATPPMKPKNGPKPDAECYYCKEKGHWSVIAPSIWLMKSGLVKKKKEVPEAVPVSPTPATEEANDNDHETSNEEATEPRRSTRERATPDWYDPCLSVMIVDNNDEDPAMYEEAMMSPDSNKWQEAMKSEMGSMYDNKVWTLVDLPDSRKAVENKWIFKRKTDADGNITVYKA</sequence>
<dbReference type="GO" id="GO:0008270">
    <property type="term" value="F:zinc ion binding"/>
    <property type="evidence" value="ECO:0007669"/>
    <property type="project" value="InterPro"/>
</dbReference>
<reference evidence="2" key="1">
    <citation type="submission" date="2023-07" db="EMBL/GenBank/DDBJ databases">
        <title>A chromosome-level genome assembly of Lolium multiflorum.</title>
        <authorList>
            <person name="Chen Y."/>
            <person name="Copetti D."/>
            <person name="Kolliker R."/>
            <person name="Studer B."/>
        </authorList>
    </citation>
    <scope>NUCLEOTIDE SEQUENCE</scope>
    <source>
        <strain evidence="2">02402/16</strain>
        <tissue evidence="2">Leaf</tissue>
    </source>
</reference>
<accession>A0AAD8QVU7</accession>
<dbReference type="Gene3D" id="4.10.60.10">
    <property type="entry name" value="Zinc finger, CCHC-type"/>
    <property type="match status" value="1"/>
</dbReference>
<protein>
    <submittedName>
        <fullName evidence="2">Uncharacterized protein</fullName>
    </submittedName>
</protein>
<evidence type="ECO:0000313" key="2">
    <source>
        <dbReference type="EMBL" id="KAK1609968.1"/>
    </source>
</evidence>
<feature type="region of interest" description="Disordered" evidence="1">
    <location>
        <begin position="87"/>
        <end position="127"/>
    </location>
</feature>
<organism evidence="2 3">
    <name type="scientific">Lolium multiflorum</name>
    <name type="common">Italian ryegrass</name>
    <name type="synonym">Lolium perenne subsp. multiflorum</name>
    <dbReference type="NCBI Taxonomy" id="4521"/>
    <lineage>
        <taxon>Eukaryota</taxon>
        <taxon>Viridiplantae</taxon>
        <taxon>Streptophyta</taxon>
        <taxon>Embryophyta</taxon>
        <taxon>Tracheophyta</taxon>
        <taxon>Spermatophyta</taxon>
        <taxon>Magnoliopsida</taxon>
        <taxon>Liliopsida</taxon>
        <taxon>Poales</taxon>
        <taxon>Poaceae</taxon>
        <taxon>BOP clade</taxon>
        <taxon>Pooideae</taxon>
        <taxon>Poodae</taxon>
        <taxon>Poeae</taxon>
        <taxon>Poeae Chloroplast Group 2 (Poeae type)</taxon>
        <taxon>Loliodinae</taxon>
        <taxon>Loliinae</taxon>
        <taxon>Lolium</taxon>
    </lineage>
</organism>
<dbReference type="EMBL" id="JAUUTY010000007">
    <property type="protein sequence ID" value="KAK1609968.1"/>
    <property type="molecule type" value="Genomic_DNA"/>
</dbReference>
<feature type="compositionally biased region" description="Basic residues" evidence="1">
    <location>
        <begin position="26"/>
        <end position="39"/>
    </location>
</feature>
<evidence type="ECO:0000256" key="1">
    <source>
        <dbReference type="SAM" id="MobiDB-lite"/>
    </source>
</evidence>